<sequence length="209" mass="21818">MSDRMSSVGFDLDLTLADTRAGIAAVYDEVALRIGVPIDSAVVVARLGPPLEWELAHWLPPEEVPAAAALYRSLYPSMAVPATTLMPGARQAVEAVRRAGGRIIVVTGKNTLDAARTVKFLGLDVDEVAGSVFAAAKGPALARFGATAYVGDHVADIEAARAGDAVSVAVATGVYPIGELHDHGADVVLGDLTEFADWFDGWRAPAELV</sequence>
<keyword evidence="1" id="KW-0378">Hydrolase</keyword>
<protein>
    <submittedName>
        <fullName evidence="1">Phosphoglycolate phosphatase</fullName>
        <ecNumber evidence="1">3.1.3.18</ecNumber>
    </submittedName>
</protein>
<accession>A0A7W7RTQ7</accession>
<dbReference type="EC" id="3.1.3.18" evidence="1"/>
<dbReference type="Gene3D" id="1.10.150.240">
    <property type="entry name" value="Putative phosphatase, domain 2"/>
    <property type="match status" value="1"/>
</dbReference>
<dbReference type="Proteomes" id="UP000534286">
    <property type="component" value="Unassembled WGS sequence"/>
</dbReference>
<dbReference type="GO" id="GO:0006281">
    <property type="term" value="P:DNA repair"/>
    <property type="evidence" value="ECO:0007669"/>
    <property type="project" value="TreeGrafter"/>
</dbReference>
<dbReference type="InterPro" id="IPR023214">
    <property type="entry name" value="HAD_sf"/>
</dbReference>
<dbReference type="InterPro" id="IPR050155">
    <property type="entry name" value="HAD-like_hydrolase_sf"/>
</dbReference>
<dbReference type="GO" id="GO:0008967">
    <property type="term" value="F:phosphoglycolate phosphatase activity"/>
    <property type="evidence" value="ECO:0007669"/>
    <property type="project" value="UniProtKB-EC"/>
</dbReference>
<gene>
    <name evidence="1" type="ORF">FHR32_002321</name>
</gene>
<reference evidence="1 2" key="1">
    <citation type="submission" date="2020-08" db="EMBL/GenBank/DDBJ databases">
        <title>Sequencing the genomes of 1000 actinobacteria strains.</title>
        <authorList>
            <person name="Klenk H.-P."/>
        </authorList>
    </citation>
    <scope>NUCLEOTIDE SEQUENCE [LARGE SCALE GENOMIC DNA]</scope>
    <source>
        <strain evidence="1 2">DSM 43023</strain>
    </source>
</reference>
<dbReference type="RefSeq" id="WP_312882263.1">
    <property type="nucleotide sequence ID" value="NZ_BAABEK010000014.1"/>
</dbReference>
<dbReference type="Gene3D" id="3.40.50.1000">
    <property type="entry name" value="HAD superfamily/HAD-like"/>
    <property type="match status" value="1"/>
</dbReference>
<dbReference type="AlphaFoldDB" id="A0A7W7RTQ7"/>
<dbReference type="InterPro" id="IPR023198">
    <property type="entry name" value="PGP-like_dom2"/>
</dbReference>
<name>A0A7W7RTQ7_9ACTN</name>
<keyword evidence="2" id="KW-1185">Reference proteome</keyword>
<dbReference type="InterPro" id="IPR036412">
    <property type="entry name" value="HAD-like_sf"/>
</dbReference>
<dbReference type="PANTHER" id="PTHR43434:SF1">
    <property type="entry name" value="PHOSPHOGLYCOLATE PHOSPHATASE"/>
    <property type="match status" value="1"/>
</dbReference>
<comment type="caution">
    <text evidence="1">The sequence shown here is derived from an EMBL/GenBank/DDBJ whole genome shotgun (WGS) entry which is preliminary data.</text>
</comment>
<dbReference type="EMBL" id="JACHJU010000001">
    <property type="protein sequence ID" value="MBB4938016.1"/>
    <property type="molecule type" value="Genomic_DNA"/>
</dbReference>
<dbReference type="Pfam" id="PF12710">
    <property type="entry name" value="HAD"/>
    <property type="match status" value="1"/>
</dbReference>
<dbReference type="GO" id="GO:0005829">
    <property type="term" value="C:cytosol"/>
    <property type="evidence" value="ECO:0007669"/>
    <property type="project" value="TreeGrafter"/>
</dbReference>
<dbReference type="SUPFAM" id="SSF56784">
    <property type="entry name" value="HAD-like"/>
    <property type="match status" value="1"/>
</dbReference>
<dbReference type="PANTHER" id="PTHR43434">
    <property type="entry name" value="PHOSPHOGLYCOLATE PHOSPHATASE"/>
    <property type="match status" value="1"/>
</dbReference>
<evidence type="ECO:0000313" key="2">
    <source>
        <dbReference type="Proteomes" id="UP000534286"/>
    </source>
</evidence>
<organism evidence="1 2">
    <name type="scientific">Streptosporangium album</name>
    <dbReference type="NCBI Taxonomy" id="47479"/>
    <lineage>
        <taxon>Bacteria</taxon>
        <taxon>Bacillati</taxon>
        <taxon>Actinomycetota</taxon>
        <taxon>Actinomycetes</taxon>
        <taxon>Streptosporangiales</taxon>
        <taxon>Streptosporangiaceae</taxon>
        <taxon>Streptosporangium</taxon>
    </lineage>
</organism>
<evidence type="ECO:0000313" key="1">
    <source>
        <dbReference type="EMBL" id="MBB4938016.1"/>
    </source>
</evidence>
<proteinExistence type="predicted"/>